<evidence type="ECO:0000256" key="4">
    <source>
        <dbReference type="ARBA" id="ARBA00023136"/>
    </source>
</evidence>
<evidence type="ECO:0000256" key="3">
    <source>
        <dbReference type="ARBA" id="ARBA00022723"/>
    </source>
</evidence>
<proteinExistence type="predicted"/>
<dbReference type="SUPFAM" id="SSF56300">
    <property type="entry name" value="Metallo-dependent phosphatases"/>
    <property type="match status" value="1"/>
</dbReference>
<dbReference type="GO" id="GO:0016020">
    <property type="term" value="C:membrane"/>
    <property type="evidence" value="ECO:0007669"/>
    <property type="project" value="GOC"/>
</dbReference>
<evidence type="ECO:0000256" key="2">
    <source>
        <dbReference type="ARBA" id="ARBA00022519"/>
    </source>
</evidence>
<organism evidence="7 8">
    <name type="scientific">Mesotoga infera</name>
    <dbReference type="NCBI Taxonomy" id="1236046"/>
    <lineage>
        <taxon>Bacteria</taxon>
        <taxon>Thermotogati</taxon>
        <taxon>Thermotogota</taxon>
        <taxon>Thermotogae</taxon>
        <taxon>Kosmotogales</taxon>
        <taxon>Kosmotogaceae</taxon>
        <taxon>Mesotoga</taxon>
    </lineage>
</organism>
<keyword evidence="4" id="KW-0472">Membrane</keyword>
<keyword evidence="1" id="KW-1003">Cell membrane</keyword>
<dbReference type="GO" id="GO:0008758">
    <property type="term" value="F:UDP-2,3-diacylglucosamine hydrolase activity"/>
    <property type="evidence" value="ECO:0007669"/>
    <property type="project" value="TreeGrafter"/>
</dbReference>
<evidence type="ECO:0000259" key="6">
    <source>
        <dbReference type="Pfam" id="PF00149"/>
    </source>
</evidence>
<dbReference type="AlphaFoldDB" id="A0A7Z7PNE7"/>
<dbReference type="GO" id="GO:0046872">
    <property type="term" value="F:metal ion binding"/>
    <property type="evidence" value="ECO:0007669"/>
    <property type="project" value="UniProtKB-KW"/>
</dbReference>
<dbReference type="KEGG" id="minf:MESINF_1444"/>
<keyword evidence="2" id="KW-0997">Cell inner membrane</keyword>
<evidence type="ECO:0000313" key="7">
    <source>
        <dbReference type="EMBL" id="SSC12888.1"/>
    </source>
</evidence>
<sequence length="427" mass="48131">MKGSKKRFVFVLVLVLFSSVMISADLTREIEPLPLWEKESAHEAYRVVVISDLHLGVDDSFSETVKNKDLIAEFLERLVISDIDELVIAGDMFDEWFVPISYEPHNDLGAFFERVVENNASIVVAFEKIIQSGIIVAYVPGNHDLLLDEETLAKLIPGIVQARDVDGLGIYRTGMRSEIAIEHGHRYDTFCAPDILSNKEITGDYASFLPPGYFFTRIASTSVAEGKSAPKKDFPEIEAPSKEDADQLDAYTYYNIWLWAMTTFSIKADFDEKAIYVGVNGYDNSFSLSDLLPTVQDDGSISAVLYANVQRRWDEVQQINRVAVKNPYSQATAGAIDHTFLDEQAVKQYFDLDSTVDVVVFGHSHVPLVNRYENEYDKEKVYANSGTWIDENLIGLERCFVVIESGEQFTDVRLMEYHADGTISDTE</sequence>
<dbReference type="InterPro" id="IPR029052">
    <property type="entry name" value="Metallo-depent_PP-like"/>
</dbReference>
<protein>
    <submittedName>
        <fullName evidence="7">Metallophosphoesterase</fullName>
    </submittedName>
</protein>
<dbReference type="Gene3D" id="3.60.21.10">
    <property type="match status" value="1"/>
</dbReference>
<feature type="domain" description="Calcineurin-like phosphoesterase" evidence="6">
    <location>
        <begin position="46"/>
        <end position="185"/>
    </location>
</feature>
<dbReference type="Pfam" id="PF00149">
    <property type="entry name" value="Metallophos"/>
    <property type="match status" value="1"/>
</dbReference>
<dbReference type="InterPro" id="IPR043461">
    <property type="entry name" value="LpxH-like"/>
</dbReference>
<dbReference type="PANTHER" id="PTHR34990">
    <property type="entry name" value="UDP-2,3-DIACYLGLUCOSAMINE HYDROLASE-RELATED"/>
    <property type="match status" value="1"/>
</dbReference>
<dbReference type="Proteomes" id="UP000250796">
    <property type="component" value="Chromosome MESINF"/>
</dbReference>
<name>A0A7Z7PNE7_9BACT</name>
<evidence type="ECO:0000313" key="8">
    <source>
        <dbReference type="Proteomes" id="UP000250796"/>
    </source>
</evidence>
<keyword evidence="3" id="KW-0479">Metal-binding</keyword>
<reference evidence="7 8" key="1">
    <citation type="submission" date="2017-01" db="EMBL/GenBank/DDBJ databases">
        <authorList>
            <person name="Erauso G."/>
        </authorList>
    </citation>
    <scope>NUCLEOTIDE SEQUENCE [LARGE SCALE GENOMIC DNA]</scope>
    <source>
        <strain evidence="7">MESINF1</strain>
    </source>
</reference>
<dbReference type="EMBL" id="LS974202">
    <property type="protein sequence ID" value="SSC12888.1"/>
    <property type="molecule type" value="Genomic_DNA"/>
</dbReference>
<dbReference type="RefSeq" id="WP_169699109.1">
    <property type="nucleotide sequence ID" value="NZ_LS974202.1"/>
</dbReference>
<accession>A0A7Z7PNE7</accession>
<dbReference type="GO" id="GO:0009245">
    <property type="term" value="P:lipid A biosynthetic process"/>
    <property type="evidence" value="ECO:0007669"/>
    <property type="project" value="TreeGrafter"/>
</dbReference>
<keyword evidence="5" id="KW-0464">Manganese</keyword>
<gene>
    <name evidence="7" type="ORF">MESINF_1444</name>
</gene>
<keyword evidence="8" id="KW-1185">Reference proteome</keyword>
<dbReference type="InterPro" id="IPR004843">
    <property type="entry name" value="Calcineurin-like_PHP"/>
</dbReference>
<evidence type="ECO:0000256" key="5">
    <source>
        <dbReference type="ARBA" id="ARBA00023211"/>
    </source>
</evidence>
<evidence type="ECO:0000256" key="1">
    <source>
        <dbReference type="ARBA" id="ARBA00022475"/>
    </source>
</evidence>